<dbReference type="InterPro" id="IPR000667">
    <property type="entry name" value="Peptidase_S13"/>
</dbReference>
<evidence type="ECO:0000256" key="2">
    <source>
        <dbReference type="ARBA" id="ARBA00022801"/>
    </source>
</evidence>
<evidence type="ECO:0000313" key="4">
    <source>
        <dbReference type="Proteomes" id="UP000679284"/>
    </source>
</evidence>
<organism evidence="3 4">
    <name type="scientific">Falsirhodobacter algicola</name>
    <dbReference type="NCBI Taxonomy" id="2692330"/>
    <lineage>
        <taxon>Bacteria</taxon>
        <taxon>Pseudomonadati</taxon>
        <taxon>Pseudomonadota</taxon>
        <taxon>Alphaproteobacteria</taxon>
        <taxon>Rhodobacterales</taxon>
        <taxon>Paracoccaceae</taxon>
        <taxon>Falsirhodobacter</taxon>
    </lineage>
</organism>
<comment type="similarity">
    <text evidence="1">Belongs to the peptidase S13 family.</text>
</comment>
<keyword evidence="4" id="KW-1185">Reference proteome</keyword>
<dbReference type="InterPro" id="IPR012338">
    <property type="entry name" value="Beta-lactam/transpept-like"/>
</dbReference>
<keyword evidence="3" id="KW-0121">Carboxypeptidase</keyword>
<reference evidence="3" key="1">
    <citation type="submission" date="2020-01" db="EMBL/GenBank/DDBJ databases">
        <authorList>
            <person name="Yang Y."/>
            <person name="Kwon Y.M."/>
        </authorList>
    </citation>
    <scope>NUCLEOTIDE SEQUENCE</scope>
    <source>
        <strain evidence="3">PG104</strain>
    </source>
</reference>
<dbReference type="Gene3D" id="3.40.710.10">
    <property type="entry name" value="DD-peptidase/beta-lactamase superfamily"/>
    <property type="match status" value="2"/>
</dbReference>
<accession>A0A8J8MRD8</accession>
<name>A0A8J8MRD8_9RHOB</name>
<dbReference type="EMBL" id="CP047289">
    <property type="protein sequence ID" value="QUS35044.1"/>
    <property type="molecule type" value="Genomic_DNA"/>
</dbReference>
<dbReference type="PRINTS" id="PR00922">
    <property type="entry name" value="DADACBPTASE3"/>
</dbReference>
<dbReference type="EC" id="3.4.16.4" evidence="3"/>
<proteinExistence type="inferred from homology"/>
<gene>
    <name evidence="3" type="primary">dacB</name>
    <name evidence="3" type="ORF">GR316_01390</name>
</gene>
<dbReference type="AlphaFoldDB" id="A0A8J8MRD8"/>
<keyword evidence="2 3" id="KW-0378">Hydrolase</keyword>
<sequence>MISRRFLLGGLSAIAAVPGCAGAPDRSPRPPVVARGSATSEALVARSGVTGTVAFAVADASGRMLDGRGADVALPPASTAKAITALYALDRLGAGHRFGTSLVASGPVRGGIVQGDLWLVGGGDPTLDTDGLDDMAAELAAQGVRGVTGRFMAYGGALPFIDEIDRGQSIDANYNAAISGLNLNFNRVYFAWGAGGAAVSLDARSGRVVPPVTMARMRVVGRSSPTYTYDAGQGVDNWTVAQAALGRGGNRWLPVRQPDSYAGDVFRWLAARRGVALPAPVVTRSAPSGTVLLTHSSPPLSEILQDMLKYSNNMTAETVGLTASRQGSLTASGAAMGQWVAAKYGASVDLRDHSGLSGASRVAPSQMVRVLVGAQADPAGRALRGLMKDEGLFDAGGREHLSDTLRIKAKTGTLSFASGLVGYASAGGTERVFAILSADLARRDAMSDSDTRPAGSSTWIRNARILQSRLIETWVG</sequence>
<evidence type="ECO:0000256" key="1">
    <source>
        <dbReference type="ARBA" id="ARBA00006096"/>
    </source>
</evidence>
<dbReference type="GO" id="GO:0000270">
    <property type="term" value="P:peptidoglycan metabolic process"/>
    <property type="evidence" value="ECO:0007669"/>
    <property type="project" value="TreeGrafter"/>
</dbReference>
<keyword evidence="3" id="KW-0645">Protease</keyword>
<dbReference type="NCBIfam" id="TIGR00666">
    <property type="entry name" value="PBP4"/>
    <property type="match status" value="1"/>
</dbReference>
<protein>
    <submittedName>
        <fullName evidence="3">D-alanyl-D-alanine carboxypeptidase/D-alanyl-D-alanine-endopeptidase</fullName>
        <ecNumber evidence="3">3.4.16.4</ecNumber>
    </submittedName>
</protein>
<dbReference type="PANTHER" id="PTHR30023">
    <property type="entry name" value="D-ALANYL-D-ALANINE CARBOXYPEPTIDASE"/>
    <property type="match status" value="1"/>
</dbReference>
<dbReference type="KEGG" id="fap:GR316_01390"/>
<dbReference type="Pfam" id="PF02113">
    <property type="entry name" value="Peptidase_S13"/>
    <property type="match status" value="1"/>
</dbReference>
<dbReference type="Proteomes" id="UP000679284">
    <property type="component" value="Chromosome"/>
</dbReference>
<dbReference type="RefSeq" id="WP_211784294.1">
    <property type="nucleotide sequence ID" value="NZ_CP047289.1"/>
</dbReference>
<evidence type="ECO:0000313" key="3">
    <source>
        <dbReference type="EMBL" id="QUS35044.1"/>
    </source>
</evidence>
<dbReference type="GO" id="GO:0009002">
    <property type="term" value="F:serine-type D-Ala-D-Ala carboxypeptidase activity"/>
    <property type="evidence" value="ECO:0007669"/>
    <property type="project" value="UniProtKB-EC"/>
</dbReference>
<dbReference type="Gene3D" id="3.50.80.20">
    <property type="entry name" value="D-Ala-D-Ala carboxypeptidase C, peptidase S13"/>
    <property type="match status" value="1"/>
</dbReference>
<dbReference type="SUPFAM" id="SSF56601">
    <property type="entry name" value="beta-lactamase/transpeptidase-like"/>
    <property type="match status" value="1"/>
</dbReference>
<dbReference type="PANTHER" id="PTHR30023:SF0">
    <property type="entry name" value="PENICILLIN-SENSITIVE CARBOXYPEPTIDASE A"/>
    <property type="match status" value="1"/>
</dbReference>
<dbReference type="GO" id="GO:0006508">
    <property type="term" value="P:proteolysis"/>
    <property type="evidence" value="ECO:0007669"/>
    <property type="project" value="InterPro"/>
</dbReference>